<feature type="compositionally biased region" description="Basic and acidic residues" evidence="1">
    <location>
        <begin position="71"/>
        <end position="80"/>
    </location>
</feature>
<feature type="region of interest" description="Disordered" evidence="1">
    <location>
        <begin position="64"/>
        <end position="97"/>
    </location>
</feature>
<feature type="compositionally biased region" description="Low complexity" evidence="1">
    <location>
        <begin position="83"/>
        <end position="97"/>
    </location>
</feature>
<reference evidence="3" key="1">
    <citation type="submission" date="2022-03" db="EMBL/GenBank/DDBJ databases">
        <title>Draft genome sequence of Aduncisulcus paluster, a free-living microaerophilic Fornicata.</title>
        <authorList>
            <person name="Yuyama I."/>
            <person name="Kume K."/>
            <person name="Tamura T."/>
            <person name="Inagaki Y."/>
            <person name="Hashimoto T."/>
        </authorList>
    </citation>
    <scope>NUCLEOTIDE SEQUENCE</scope>
    <source>
        <strain evidence="3">NY0171</strain>
    </source>
</reference>
<gene>
    <name evidence="3" type="ORF">ADUPG1_005957</name>
</gene>
<keyword evidence="4" id="KW-1185">Reference proteome</keyword>
<evidence type="ECO:0000256" key="1">
    <source>
        <dbReference type="SAM" id="MobiDB-lite"/>
    </source>
</evidence>
<accession>A0ABQ5KGC9</accession>
<keyword evidence="2" id="KW-1133">Transmembrane helix</keyword>
<protein>
    <submittedName>
        <fullName evidence="3">Uncharacterized protein</fullName>
    </submittedName>
</protein>
<feature type="region of interest" description="Disordered" evidence="1">
    <location>
        <begin position="1"/>
        <end position="33"/>
    </location>
</feature>
<organism evidence="3 4">
    <name type="scientific">Aduncisulcus paluster</name>
    <dbReference type="NCBI Taxonomy" id="2918883"/>
    <lineage>
        <taxon>Eukaryota</taxon>
        <taxon>Metamonada</taxon>
        <taxon>Carpediemonas-like organisms</taxon>
        <taxon>Aduncisulcus</taxon>
    </lineage>
</organism>
<keyword evidence="2" id="KW-0812">Transmembrane</keyword>
<dbReference type="EMBL" id="BQXS01009695">
    <property type="protein sequence ID" value="GKT31547.1"/>
    <property type="molecule type" value="Genomic_DNA"/>
</dbReference>
<dbReference type="Proteomes" id="UP001057375">
    <property type="component" value="Unassembled WGS sequence"/>
</dbReference>
<proteinExistence type="predicted"/>
<comment type="caution">
    <text evidence="3">The sequence shown here is derived from an EMBL/GenBank/DDBJ whole genome shotgun (WGS) entry which is preliminary data.</text>
</comment>
<feature type="compositionally biased region" description="Polar residues" evidence="1">
    <location>
        <begin position="7"/>
        <end position="17"/>
    </location>
</feature>
<evidence type="ECO:0000313" key="3">
    <source>
        <dbReference type="EMBL" id="GKT31547.1"/>
    </source>
</evidence>
<feature type="transmembrane region" description="Helical" evidence="2">
    <location>
        <begin position="323"/>
        <end position="346"/>
    </location>
</feature>
<sequence>NEEETTHSSILNTSSTTVKDDNPSALSENSYIEDSEDSYEHVYHFTHSKEFPWEKEDDIEFTNRSFSVPHPKTDLPEKIRHFSTSSSSSTPKSCPSKHYSLVELSESTLSERSAMDISSITMTSKVGYSPLRNSTIIGPSLHSSISSTSMILVDDLSSDSSSSSSFILPEIPIIETVDSSPLENQTIDQQNILFGIENVCGSLSSSNSSVAIGNPFSPTNAASHVYQEYKPDTIQSPVRRSSSQSITSQINEVTCPISCSNMSVTKNRKSEPNQFIKNACETGIDVIQIYPGFSQFSSPRSLDNGEISTSKDLIFFMNYLSSFVKYCFIIAVLICTIILLVSVGSFDLPNTRNQTALVNDLKSISLYYQSIAALSQFSHSFVTHFIDMDHRFIQTLNLFHSSTVFSEDSTTFPPKYYPSDLVSFNEVKQHAACAFSKLEAFESAQYSLFSESFGKGDFNLVKTPPNSSLSLNLMEILSDLIPLDKQLFNEIASIHILSDHIDLDEVIKTQESRMEQTCKW</sequence>
<evidence type="ECO:0000313" key="4">
    <source>
        <dbReference type="Proteomes" id="UP001057375"/>
    </source>
</evidence>
<keyword evidence="2" id="KW-0472">Membrane</keyword>
<evidence type="ECO:0000256" key="2">
    <source>
        <dbReference type="SAM" id="Phobius"/>
    </source>
</evidence>
<name>A0ABQ5KGC9_9EUKA</name>
<feature type="non-terminal residue" evidence="3">
    <location>
        <position position="1"/>
    </location>
</feature>